<evidence type="ECO:0000313" key="1">
    <source>
        <dbReference type="EMBL" id="AEE50030.1"/>
    </source>
</evidence>
<evidence type="ECO:0008006" key="3">
    <source>
        <dbReference type="Google" id="ProtNLM"/>
    </source>
</evidence>
<dbReference type="HOGENOM" id="CLU_025928_3_0_10"/>
<dbReference type="SUPFAM" id="SSF48452">
    <property type="entry name" value="TPR-like"/>
    <property type="match status" value="1"/>
</dbReference>
<proteinExistence type="predicted"/>
<dbReference type="Proteomes" id="UP000008461">
    <property type="component" value="Chromosome"/>
</dbReference>
<dbReference type="Pfam" id="PF12771">
    <property type="entry name" value="SusD-like_2"/>
    <property type="match status" value="1"/>
</dbReference>
<organism evidence="1 2">
    <name type="scientific">Haliscomenobacter hydrossis (strain ATCC 27775 / DSM 1100 / LMG 10767 / O)</name>
    <dbReference type="NCBI Taxonomy" id="760192"/>
    <lineage>
        <taxon>Bacteria</taxon>
        <taxon>Pseudomonadati</taxon>
        <taxon>Bacteroidota</taxon>
        <taxon>Saprospiria</taxon>
        <taxon>Saprospirales</taxon>
        <taxon>Haliscomenobacteraceae</taxon>
        <taxon>Haliscomenobacter</taxon>
    </lineage>
</organism>
<evidence type="ECO:0000313" key="2">
    <source>
        <dbReference type="Proteomes" id="UP000008461"/>
    </source>
</evidence>
<keyword evidence="2" id="KW-1185">Reference proteome</keyword>
<reference key="2">
    <citation type="submission" date="2011-04" db="EMBL/GenBank/DDBJ databases">
        <title>Complete sequence of chromosome of Haliscomenobacter hydrossis DSM 1100.</title>
        <authorList>
            <consortium name="US DOE Joint Genome Institute (JGI-PGF)"/>
            <person name="Lucas S."/>
            <person name="Han J."/>
            <person name="Lapidus A."/>
            <person name="Bruce D."/>
            <person name="Goodwin L."/>
            <person name="Pitluck S."/>
            <person name="Peters L."/>
            <person name="Kyrpides N."/>
            <person name="Mavromatis K."/>
            <person name="Ivanova N."/>
            <person name="Ovchinnikova G."/>
            <person name="Pagani I."/>
            <person name="Daligault H."/>
            <person name="Detter J.C."/>
            <person name="Han C."/>
            <person name="Land M."/>
            <person name="Hauser L."/>
            <person name="Markowitz V."/>
            <person name="Cheng J.-F."/>
            <person name="Hugenholtz P."/>
            <person name="Woyke T."/>
            <person name="Wu D."/>
            <person name="Verbarg S."/>
            <person name="Frueling A."/>
            <person name="Brambilla E."/>
            <person name="Klenk H.-P."/>
            <person name="Eisen J.A."/>
        </authorList>
    </citation>
    <scope>NUCLEOTIDE SEQUENCE</scope>
    <source>
        <strain>DSM 1100</strain>
    </source>
</reference>
<accession>F4KRS6</accession>
<dbReference type="STRING" id="760192.Halhy_2145"/>
<dbReference type="KEGG" id="hhy:Halhy_2145"/>
<protein>
    <recommendedName>
        <fullName evidence="3">RagB/SusD domain-containing protein</fullName>
    </recommendedName>
</protein>
<gene>
    <name evidence="1" type="ordered locus">Halhy_2145</name>
</gene>
<dbReference type="InterPro" id="IPR011990">
    <property type="entry name" value="TPR-like_helical_dom_sf"/>
</dbReference>
<dbReference type="RefSeq" id="WP_013764583.1">
    <property type="nucleotide sequence ID" value="NC_015510.1"/>
</dbReference>
<dbReference type="Gene3D" id="1.25.40.390">
    <property type="match status" value="1"/>
</dbReference>
<reference evidence="1 2" key="1">
    <citation type="journal article" date="2011" name="Stand. Genomic Sci.">
        <title>Complete genome sequence of Haliscomenobacter hydrossis type strain (O).</title>
        <authorList>
            <consortium name="US DOE Joint Genome Institute (JGI-PGF)"/>
            <person name="Daligault H."/>
            <person name="Lapidus A."/>
            <person name="Zeytun A."/>
            <person name="Nolan M."/>
            <person name="Lucas S."/>
            <person name="Del Rio T.G."/>
            <person name="Tice H."/>
            <person name="Cheng J.F."/>
            <person name="Tapia R."/>
            <person name="Han C."/>
            <person name="Goodwin L."/>
            <person name="Pitluck S."/>
            <person name="Liolios K."/>
            <person name="Pagani I."/>
            <person name="Ivanova N."/>
            <person name="Huntemann M."/>
            <person name="Mavromatis K."/>
            <person name="Mikhailova N."/>
            <person name="Pati A."/>
            <person name="Chen A."/>
            <person name="Palaniappan K."/>
            <person name="Land M."/>
            <person name="Hauser L."/>
            <person name="Brambilla E.M."/>
            <person name="Rohde M."/>
            <person name="Verbarg S."/>
            <person name="Goker M."/>
            <person name="Bristow J."/>
            <person name="Eisen J.A."/>
            <person name="Markowitz V."/>
            <person name="Hugenholtz P."/>
            <person name="Kyrpides N.C."/>
            <person name="Klenk H.P."/>
            <person name="Woyke T."/>
        </authorList>
    </citation>
    <scope>NUCLEOTIDE SEQUENCE [LARGE SCALE GENOMIC DNA]</scope>
    <source>
        <strain evidence="2">ATCC 27775 / DSM 1100 / LMG 10767 / O</strain>
    </source>
</reference>
<dbReference type="AlphaFoldDB" id="F4KRS6"/>
<sequence length="541" mass="60049">MKTSVKYSLNILALTVGLLVFPACEKGFLDINVDPNNPTDVPLTQLLPYAELGLSNALSMHSQGLGEPLACFTHYIVTRNNFNSYFAQGNDGAVGDPWDQLYSNSLTDLKQIIDIGTEDEAWHFVGAAQLMTAFVMGAMVDIWGDVPFREANLGAEKPYPVYDQGSAIYADLLKLADEALANLVKPSNVRMGNSDLFFAGDAAKWQRFGNTLKLRLYNQARLTPIYDDAAVKALISGNKLMAAGTDDFEMLYGNVVSPDTRHPSFIDEYTQGSPQYNISPYFYQIMQGKSQLNTIFKDIVDPRLPYYFYKQLTPTQPAQNAVSYRDGGFVSIWFGSLNIDPNEGFDQNTSKTLIGLYPAGGKYDDERGGAGNLNSGLRGAGFHRMLTYFTSLYIRAELALTRSTGENAEALFKQAMEESFAEVNRIATTASAPTIAKADIDAYVGKIIALYQAADNNRKLELILTQKWIANFGFGLEAYNDVRRTGYPLPFDPKTDNNPNTELIRNFIVSFPYPTTDLQINPNAPKTQRVIAQDKVFWDVN</sequence>
<dbReference type="InterPro" id="IPR041662">
    <property type="entry name" value="SusD-like_2"/>
</dbReference>
<name>F4KRS6_HALH1</name>
<dbReference type="eggNOG" id="COG0521">
    <property type="taxonomic scope" value="Bacteria"/>
</dbReference>
<dbReference type="EMBL" id="CP002691">
    <property type="protein sequence ID" value="AEE50030.1"/>
    <property type="molecule type" value="Genomic_DNA"/>
</dbReference>